<dbReference type="RefSeq" id="WP_099461118.1">
    <property type="nucleotide sequence ID" value="NZ_LDWY01000025.1"/>
</dbReference>
<accession>A0A2G4R4W7</accession>
<dbReference type="InterPro" id="IPR011059">
    <property type="entry name" value="Metal-dep_hydrolase_composite"/>
</dbReference>
<evidence type="ECO:0000313" key="3">
    <source>
        <dbReference type="EMBL" id="PHY91626.1"/>
    </source>
</evidence>
<dbReference type="GO" id="GO:0004151">
    <property type="term" value="F:dihydroorotase activity"/>
    <property type="evidence" value="ECO:0007669"/>
    <property type="project" value="UniProtKB-EC"/>
</dbReference>
<sequence>MIIKNAKIYGKELKDLEISQGLIQKIGENLQGEEIFDAKSLTLLPSFIDLCVYLKNDKFSLANLDLLEKECLKGGVSTILLRDVMDFDEETFGLFLQNLSHRTLQIFSSVKVKEPLKNIASMINQGVVALELESKLNANILKIAMQYALMKKVPIFTQCLNEDFDDNGVMNDCLLSSKLGLMGMSEVAESSEVAKLKEIAAFYQSEVIFDCLSLAKSLDLAQNEAVLVSIHHLIKNENACMDFNTAAKIKPPLRSEADCAFLQNALKEGKIRFLSAMHCPKSSNLKDLAFDEAAFGIHSICEYVSLCYSFLVQNDFISWEKLCEATSLNPAKFLKLNSGEIKEGKEANLILFDENANIKAPSTSLYYEDELKGEVKHHLLKGKFVF</sequence>
<dbReference type="EC" id="3.5.2.3" evidence="3"/>
<dbReference type="GO" id="GO:0046872">
    <property type="term" value="F:metal ion binding"/>
    <property type="evidence" value="ECO:0007669"/>
    <property type="project" value="InterPro"/>
</dbReference>
<dbReference type="InterPro" id="IPR006680">
    <property type="entry name" value="Amidohydro-rel"/>
</dbReference>
<comment type="caution">
    <text evidence="3">The sequence shown here is derived from an EMBL/GenBank/DDBJ whole genome shotgun (WGS) entry which is preliminary data.</text>
</comment>
<dbReference type="InterPro" id="IPR032466">
    <property type="entry name" value="Metal_Hydrolase"/>
</dbReference>
<dbReference type="OrthoDB" id="9803027at2"/>
<proteinExistence type="predicted"/>
<dbReference type="GO" id="GO:0004038">
    <property type="term" value="F:allantoinase activity"/>
    <property type="evidence" value="ECO:0007669"/>
    <property type="project" value="TreeGrafter"/>
</dbReference>
<dbReference type="InterPro" id="IPR050138">
    <property type="entry name" value="DHOase/Allantoinase_Hydrolase"/>
</dbReference>
<dbReference type="InterPro" id="IPR004722">
    <property type="entry name" value="DHOase"/>
</dbReference>
<dbReference type="PANTHER" id="PTHR43668">
    <property type="entry name" value="ALLANTOINASE"/>
    <property type="match status" value="1"/>
</dbReference>
<dbReference type="Gene3D" id="3.20.20.140">
    <property type="entry name" value="Metal-dependent hydrolases"/>
    <property type="match status" value="1"/>
</dbReference>
<reference evidence="4" key="1">
    <citation type="submission" date="2015-06" db="EMBL/GenBank/DDBJ databases">
        <authorList>
            <person name="Parisi A."/>
            <person name="Chiara M."/>
            <person name="Florio D."/>
            <person name="Miccolupo A."/>
            <person name="Manzari C."/>
            <person name="Mion D."/>
            <person name="Caruso M."/>
            <person name="D'erchia A.M."/>
            <person name="Zanoni R."/>
        </authorList>
    </citation>
    <scope>NUCLEOTIDE SEQUENCE [LARGE SCALE GENOMIC DNA]</scope>
    <source>
        <strain evidence="4">73/13</strain>
    </source>
</reference>
<dbReference type="Pfam" id="PF01979">
    <property type="entry name" value="Amidohydro_1"/>
    <property type="match status" value="1"/>
</dbReference>
<dbReference type="GO" id="GO:0005737">
    <property type="term" value="C:cytoplasm"/>
    <property type="evidence" value="ECO:0007669"/>
    <property type="project" value="TreeGrafter"/>
</dbReference>
<dbReference type="PANTHER" id="PTHR43668:SF2">
    <property type="entry name" value="ALLANTOINASE"/>
    <property type="match status" value="1"/>
</dbReference>
<keyword evidence="1" id="KW-0665">Pyrimidine biosynthesis</keyword>
<evidence type="ECO:0000259" key="2">
    <source>
        <dbReference type="Pfam" id="PF01979"/>
    </source>
</evidence>
<dbReference type="EMBL" id="LDWY01000025">
    <property type="protein sequence ID" value="PHY91626.1"/>
    <property type="molecule type" value="Genomic_DNA"/>
</dbReference>
<evidence type="ECO:0000313" key="4">
    <source>
        <dbReference type="Proteomes" id="UP000237472"/>
    </source>
</evidence>
<dbReference type="SUPFAM" id="SSF51556">
    <property type="entry name" value="Metallo-dependent hydrolases"/>
    <property type="match status" value="1"/>
</dbReference>
<name>A0A2G4R4W7_9BACT</name>
<protein>
    <submittedName>
        <fullName evidence="3">Dihydroorotase</fullName>
        <ecNumber evidence="3">3.5.2.3</ecNumber>
    </submittedName>
</protein>
<organism evidence="3 4">
    <name type="scientific">Campylobacter vulpis</name>
    <dbReference type="NCBI Taxonomy" id="1655500"/>
    <lineage>
        <taxon>Bacteria</taxon>
        <taxon>Pseudomonadati</taxon>
        <taxon>Campylobacterota</taxon>
        <taxon>Epsilonproteobacteria</taxon>
        <taxon>Campylobacterales</taxon>
        <taxon>Campylobacteraceae</taxon>
        <taxon>Campylobacter</taxon>
    </lineage>
</organism>
<dbReference type="CDD" id="cd01317">
    <property type="entry name" value="DHOase_IIa"/>
    <property type="match status" value="1"/>
</dbReference>
<keyword evidence="3" id="KW-0378">Hydrolase</keyword>
<dbReference type="AlphaFoldDB" id="A0A2G4R4W7"/>
<dbReference type="Proteomes" id="UP000237472">
    <property type="component" value="Unassembled WGS sequence"/>
</dbReference>
<dbReference type="GO" id="GO:0006145">
    <property type="term" value="P:purine nucleobase catabolic process"/>
    <property type="evidence" value="ECO:0007669"/>
    <property type="project" value="TreeGrafter"/>
</dbReference>
<feature type="domain" description="Amidohydrolase-related" evidence="2">
    <location>
        <begin position="217"/>
        <end position="385"/>
    </location>
</feature>
<dbReference type="SUPFAM" id="SSF51338">
    <property type="entry name" value="Composite domain of metallo-dependent hydrolases"/>
    <property type="match status" value="1"/>
</dbReference>
<evidence type="ECO:0000256" key="1">
    <source>
        <dbReference type="ARBA" id="ARBA00022975"/>
    </source>
</evidence>
<dbReference type="GO" id="GO:0006221">
    <property type="term" value="P:pyrimidine nucleotide biosynthetic process"/>
    <property type="evidence" value="ECO:0007669"/>
    <property type="project" value="UniProtKB-KW"/>
</dbReference>
<gene>
    <name evidence="3" type="ORF">AA994_02130</name>
</gene>